<organism evidence="2 3">
    <name type="scientific">Lawsonia intracellularis (strain PHE/MN1-00)</name>
    <dbReference type="NCBI Taxonomy" id="363253"/>
    <lineage>
        <taxon>Bacteria</taxon>
        <taxon>Pseudomonadati</taxon>
        <taxon>Thermodesulfobacteriota</taxon>
        <taxon>Desulfovibrionia</taxon>
        <taxon>Desulfovibrionales</taxon>
        <taxon>Desulfovibrionaceae</taxon>
        <taxon>Lawsonia</taxon>
    </lineage>
</organism>
<dbReference type="KEGG" id="lip:LIC062"/>
<dbReference type="AlphaFoldDB" id="Q1MNR9"/>
<evidence type="ECO:0000313" key="2">
    <source>
        <dbReference type="EMBL" id="CAJ54014.1"/>
    </source>
</evidence>
<evidence type="ECO:0000313" key="3">
    <source>
        <dbReference type="Proteomes" id="UP000002430"/>
    </source>
</evidence>
<reference evidence="2 3" key="1">
    <citation type="submission" date="2005-11" db="EMBL/GenBank/DDBJ databases">
        <title>The complete genome sequence of Lawsonia intracellularis: the causative agent of proliferative enteropathy.</title>
        <authorList>
            <person name="Kaur K."/>
            <person name="Zhang Q."/>
            <person name="Beckler D."/>
            <person name="Munir S."/>
            <person name="Li L."/>
            <person name="Kinsley K."/>
            <person name="Herron L."/>
            <person name="Peterson A."/>
            <person name="May B."/>
            <person name="Singh S."/>
            <person name="Gebhart C."/>
            <person name="Kapur V."/>
        </authorList>
    </citation>
    <scope>NUCLEOTIDE SEQUENCE [LARGE SCALE GENOMIC DNA]</scope>
    <source>
        <strain evidence="2 3">PHE/MN1-00</strain>
        <plasmid evidence="3">pLaw3</plasmid>
    </source>
</reference>
<keyword evidence="3" id="KW-1185">Reference proteome</keyword>
<dbReference type="OrthoDB" id="5465117at2"/>
<keyword evidence="2" id="KW-0614">Plasmid</keyword>
<dbReference type="EMBL" id="AM180255">
    <property type="protein sequence ID" value="CAJ54014.1"/>
    <property type="molecule type" value="Genomic_DNA"/>
</dbReference>
<evidence type="ECO:0000256" key="1">
    <source>
        <dbReference type="SAM" id="MobiDB-lite"/>
    </source>
</evidence>
<sequence>MRLEMAKKEESPLALQKKSTKNSQQISASSLHLSQVELEALRSYNTILAVQYESCQEHHTELPPLLEAVIRNWKASGCPTLADIGRTPVEAPQSMLSVAEAQGRETTKAVATIVKKTPPEQGNLLVWCGYPTSISRVSPFFPMNNKEKGRRDIIVKNLKASIQDKSKIVESSCYLINELVSSGPWGEIIYTGPKLSIEEEDALMALLAIIEMGKLDRTPTRKTQRQNDDDMEQLVDDLPPAKLSPEQTATLIGNSKNTLPLSFTYRGPVLPILRLMGHKRPGANHYEKLITSLKSLALGSMQLFVREKGEDLQYDLSQIISNLRLRPKDREISVTVNPFFYQMYLANSLTWINITKRFQIRGSIAKAMYRFCQSHRDNPVFRGNIMTLALALNMDPHVPLKETRRQIREAIAELVEKKVLESTSLLSRTNLVLLNRTAEALPSKKRISSQHK</sequence>
<feature type="compositionally biased region" description="Basic and acidic residues" evidence="1">
    <location>
        <begin position="1"/>
        <end position="11"/>
    </location>
</feature>
<feature type="region of interest" description="Disordered" evidence="1">
    <location>
        <begin position="1"/>
        <end position="26"/>
    </location>
</feature>
<name>Q1MNR9_LAWIP</name>
<protein>
    <submittedName>
        <fullName evidence="2">NA</fullName>
    </submittedName>
</protein>
<dbReference type="Proteomes" id="UP000002430">
    <property type="component" value="Plasmid 3"/>
</dbReference>
<gene>
    <name evidence="2" type="ordered locus">LIC062</name>
</gene>
<accession>Q1MNR9</accession>
<geneLocation type="plasmid" evidence="3">
    <name>pLaw3</name>
</geneLocation>
<dbReference type="HOGENOM" id="CLU_605194_0_0_7"/>
<proteinExistence type="predicted"/>